<accession>A0ABD3QTE9</accession>
<dbReference type="InterPro" id="IPR036869">
    <property type="entry name" value="J_dom_sf"/>
</dbReference>
<dbReference type="SUPFAM" id="SSF46565">
    <property type="entry name" value="Chaperone J-domain"/>
    <property type="match status" value="1"/>
</dbReference>
<dbReference type="EMBL" id="JABMIG020000028">
    <property type="protein sequence ID" value="KAL3801255.1"/>
    <property type="molecule type" value="Genomic_DNA"/>
</dbReference>
<evidence type="ECO:0000313" key="2">
    <source>
        <dbReference type="Proteomes" id="UP001516023"/>
    </source>
</evidence>
<organism evidence="1 2">
    <name type="scientific">Cyclotella cryptica</name>
    <dbReference type="NCBI Taxonomy" id="29204"/>
    <lineage>
        <taxon>Eukaryota</taxon>
        <taxon>Sar</taxon>
        <taxon>Stramenopiles</taxon>
        <taxon>Ochrophyta</taxon>
        <taxon>Bacillariophyta</taxon>
        <taxon>Coscinodiscophyceae</taxon>
        <taxon>Thalassiosirophycidae</taxon>
        <taxon>Stephanodiscales</taxon>
        <taxon>Stephanodiscaceae</taxon>
        <taxon>Cyclotella</taxon>
    </lineage>
</organism>
<gene>
    <name evidence="1" type="ORF">HJC23_012655</name>
</gene>
<proteinExistence type="predicted"/>
<comment type="caution">
    <text evidence="1">The sequence shown here is derived from an EMBL/GenBank/DDBJ whole genome shotgun (WGS) entry which is preliminary data.</text>
</comment>
<dbReference type="Gene3D" id="1.10.287.110">
    <property type="entry name" value="DnaJ domain"/>
    <property type="match status" value="1"/>
</dbReference>
<dbReference type="AlphaFoldDB" id="A0ABD3QTE9"/>
<reference evidence="1 2" key="1">
    <citation type="journal article" date="2020" name="G3 (Bethesda)">
        <title>Improved Reference Genome for Cyclotella cryptica CCMP332, a Model for Cell Wall Morphogenesis, Salinity Adaptation, and Lipid Production in Diatoms (Bacillariophyta).</title>
        <authorList>
            <person name="Roberts W.R."/>
            <person name="Downey K.M."/>
            <person name="Ruck E.C."/>
            <person name="Traller J.C."/>
            <person name="Alverson A.J."/>
        </authorList>
    </citation>
    <scope>NUCLEOTIDE SEQUENCE [LARGE SCALE GENOMIC DNA]</scope>
    <source>
        <strain evidence="1 2">CCMP332</strain>
    </source>
</reference>
<protein>
    <recommendedName>
        <fullName evidence="3">J domain-containing protein</fullName>
    </recommendedName>
</protein>
<evidence type="ECO:0008006" key="3">
    <source>
        <dbReference type="Google" id="ProtNLM"/>
    </source>
</evidence>
<name>A0ABD3QTE9_9STRA</name>
<dbReference type="CDD" id="cd06257">
    <property type="entry name" value="DnaJ"/>
    <property type="match status" value="1"/>
</dbReference>
<keyword evidence="2" id="KW-1185">Reference proteome</keyword>
<evidence type="ECO:0000313" key="1">
    <source>
        <dbReference type="EMBL" id="KAL3801255.1"/>
    </source>
</evidence>
<dbReference type="Proteomes" id="UP001516023">
    <property type="component" value="Unassembled WGS sequence"/>
</dbReference>
<dbReference type="InterPro" id="IPR001623">
    <property type="entry name" value="DnaJ_domain"/>
</dbReference>
<sequence length="199" mass="23235">MFRLISKIRLDRPTYYFRRNSPHHLFIKPCRPISTATAKSMLGFTEHCQPTIRELRHAYFEAAKLHHPDVVQQRNDDEEPTNHKVLDFRDITMAYEHLLQSAHLSPTSSQEPIITVDEEEEYRAACRNILGIPAEIVEESKKNPMFRQWLMGKTDAAMHWKMFFSQHGGLAEKLRPRVSLEGGSGGVVRRVETRRKKKR</sequence>